<protein>
    <submittedName>
        <fullName evidence="1">Uncharacterized protein</fullName>
    </submittedName>
</protein>
<feature type="non-terminal residue" evidence="1">
    <location>
        <position position="1"/>
    </location>
</feature>
<sequence length="94" mass="10867">ISQRFSFTTRVKAKGLWVTEGIFTAKRFASQLDQCPKGKVELWHTNEISKTTRSGLKASIESWCEELETRFQMWLGIALEKLGRLKYTIADIKQ</sequence>
<name>A0A420I2G9_9PEZI</name>
<dbReference type="EMBL" id="MCFK01002269">
    <property type="protein sequence ID" value="RKF63880.1"/>
    <property type="molecule type" value="Genomic_DNA"/>
</dbReference>
<gene>
    <name evidence="1" type="ORF">OnM2_022079</name>
</gene>
<dbReference type="Proteomes" id="UP000286134">
    <property type="component" value="Unassembled WGS sequence"/>
</dbReference>
<proteinExistence type="predicted"/>
<evidence type="ECO:0000313" key="1">
    <source>
        <dbReference type="EMBL" id="RKF63880.1"/>
    </source>
</evidence>
<accession>A0A420I2G9</accession>
<dbReference type="AlphaFoldDB" id="A0A420I2G9"/>
<comment type="caution">
    <text evidence="1">The sequence shown here is derived from an EMBL/GenBank/DDBJ whole genome shotgun (WGS) entry which is preliminary data.</text>
</comment>
<keyword evidence="2" id="KW-1185">Reference proteome</keyword>
<organism evidence="1 2">
    <name type="scientific">Erysiphe neolycopersici</name>
    <dbReference type="NCBI Taxonomy" id="212602"/>
    <lineage>
        <taxon>Eukaryota</taxon>
        <taxon>Fungi</taxon>
        <taxon>Dikarya</taxon>
        <taxon>Ascomycota</taxon>
        <taxon>Pezizomycotina</taxon>
        <taxon>Leotiomycetes</taxon>
        <taxon>Erysiphales</taxon>
        <taxon>Erysiphaceae</taxon>
        <taxon>Erysiphe</taxon>
    </lineage>
</organism>
<dbReference type="OrthoDB" id="3597524at2759"/>
<evidence type="ECO:0000313" key="2">
    <source>
        <dbReference type="Proteomes" id="UP000286134"/>
    </source>
</evidence>
<reference evidence="1 2" key="1">
    <citation type="journal article" date="2018" name="BMC Genomics">
        <title>Comparative genome analyses reveal sequence features reflecting distinct modes of host-adaptation between dicot and monocot powdery mildew.</title>
        <authorList>
            <person name="Wu Y."/>
            <person name="Ma X."/>
            <person name="Pan Z."/>
            <person name="Kale S.D."/>
            <person name="Song Y."/>
            <person name="King H."/>
            <person name="Zhang Q."/>
            <person name="Presley C."/>
            <person name="Deng X."/>
            <person name="Wei C.I."/>
            <person name="Xiao S."/>
        </authorList>
    </citation>
    <scope>NUCLEOTIDE SEQUENCE [LARGE SCALE GENOMIC DNA]</scope>
    <source>
        <strain evidence="1">UMSG2</strain>
    </source>
</reference>